<dbReference type="RefSeq" id="WP_182577838.1">
    <property type="nucleotide sequence ID" value="NZ_JACIVE010000017.1"/>
</dbReference>
<dbReference type="SUPFAM" id="SSF48295">
    <property type="entry name" value="TrpR-like"/>
    <property type="match status" value="1"/>
</dbReference>
<accession>A0A7W3UH66</accession>
<dbReference type="Pfam" id="PF13518">
    <property type="entry name" value="HTH_28"/>
    <property type="match status" value="1"/>
</dbReference>
<dbReference type="InterPro" id="IPR009057">
    <property type="entry name" value="Homeodomain-like_sf"/>
</dbReference>
<evidence type="ECO:0000256" key="1">
    <source>
        <dbReference type="SAM" id="Coils"/>
    </source>
</evidence>
<evidence type="ECO:0000259" key="2">
    <source>
        <dbReference type="Pfam" id="PF13518"/>
    </source>
</evidence>
<dbReference type="Proteomes" id="UP000534578">
    <property type="component" value="Unassembled WGS sequence"/>
</dbReference>
<dbReference type="SUPFAM" id="SSF46689">
    <property type="entry name" value="Homeodomain-like"/>
    <property type="match status" value="1"/>
</dbReference>
<dbReference type="GO" id="GO:0043565">
    <property type="term" value="F:sequence-specific DNA binding"/>
    <property type="evidence" value="ECO:0007669"/>
    <property type="project" value="InterPro"/>
</dbReference>
<reference evidence="3 4" key="1">
    <citation type="submission" date="2020-07" db="EMBL/GenBank/DDBJ databases">
        <title>Description of Limosilactobacillus balticus sp. nov., Limosilactobacillus agrestis sp. nov., Limosilactobacillus albertensis sp. nov., Limosilactobacillus rudii sp. nov., Limosilactobacillus fastidiosus sp. nov., five novel Limosilactobacillus species isolated from the vertebrate gastrointestinal tract, and proposal of 6 subspecies of Limosilactobacillus reuteri adapted to the gastrointestinal tract of specific vertebrate hosts.</title>
        <authorList>
            <person name="Li F."/>
            <person name="Cheng C."/>
            <person name="Zheng J."/>
            <person name="Quevedo R.M."/>
            <person name="Li J."/>
            <person name="Roos S."/>
            <person name="Gaenzle M.G."/>
            <person name="Walter J."/>
        </authorList>
    </citation>
    <scope>NUCLEOTIDE SEQUENCE [LARGE SCALE GENOMIC DNA]</scope>
    <source>
        <strain evidence="3 4">BG-MG3-A</strain>
    </source>
</reference>
<dbReference type="InterPro" id="IPR055247">
    <property type="entry name" value="InsJ-like_HTH"/>
</dbReference>
<feature type="coiled-coil region" evidence="1">
    <location>
        <begin position="146"/>
        <end position="173"/>
    </location>
</feature>
<evidence type="ECO:0000313" key="3">
    <source>
        <dbReference type="EMBL" id="MBB1094865.1"/>
    </source>
</evidence>
<feature type="domain" description="Insertion element IS150 protein InsJ-like helix-turn-helix" evidence="2">
    <location>
        <begin position="92"/>
        <end position="131"/>
    </location>
</feature>
<sequence>MSKWIKQFLLAGLAGIIRLKHNQHYSMDTKIAAAKEYLAGNTTNQVILNRYKIRNITQLHHWVILYNSDKLIVNRTTRKRVRKMGRKVTFDEKKVIVQWTIEHGNDYRAAAEKYNVSYQRVYSWVQKYRQNSDWQVLKDNCGRNKNTEPTTELERLRKRVRELEARDREREVQIAFANRLSLVVRIQIDGSEFSLLFC</sequence>
<protein>
    <submittedName>
        <fullName evidence="3">Helix-turn-helix domain-containing protein</fullName>
    </submittedName>
</protein>
<evidence type="ECO:0000313" key="4">
    <source>
        <dbReference type="Proteomes" id="UP000534578"/>
    </source>
</evidence>
<gene>
    <name evidence="3" type="ORF">H5R92_01345</name>
</gene>
<dbReference type="AlphaFoldDB" id="A0A7W3UH66"/>
<proteinExistence type="predicted"/>
<organism evidence="3 4">
    <name type="scientific">Limosilactobacillus agrestis</name>
    <dbReference type="NCBI Taxonomy" id="2759748"/>
    <lineage>
        <taxon>Bacteria</taxon>
        <taxon>Bacillati</taxon>
        <taxon>Bacillota</taxon>
        <taxon>Bacilli</taxon>
        <taxon>Lactobacillales</taxon>
        <taxon>Lactobacillaceae</taxon>
        <taxon>Limosilactobacillus</taxon>
    </lineage>
</organism>
<comment type="caution">
    <text evidence="3">The sequence shown here is derived from an EMBL/GenBank/DDBJ whole genome shotgun (WGS) entry which is preliminary data.</text>
</comment>
<keyword evidence="1" id="KW-0175">Coiled coil</keyword>
<dbReference type="EMBL" id="JACIVE010000017">
    <property type="protein sequence ID" value="MBB1094865.1"/>
    <property type="molecule type" value="Genomic_DNA"/>
</dbReference>
<dbReference type="InterPro" id="IPR010921">
    <property type="entry name" value="Trp_repressor/repl_initiator"/>
</dbReference>
<name>A0A7W3UH66_9LACO</name>